<dbReference type="EMBL" id="UFTJ01000005">
    <property type="protein sequence ID" value="SUV53241.1"/>
    <property type="molecule type" value="Genomic_DNA"/>
</dbReference>
<protein>
    <submittedName>
        <fullName evidence="1">Lipopolysaccharide-assembly, LptC-related</fullName>
    </submittedName>
</protein>
<dbReference type="AlphaFoldDB" id="A0A380ZV69"/>
<dbReference type="RefSeq" id="WP_002665208.1">
    <property type="nucleotide sequence ID" value="NZ_UFTJ01000005.1"/>
</dbReference>
<proteinExistence type="predicted"/>
<dbReference type="PROSITE" id="PS51257">
    <property type="entry name" value="PROKAR_LIPOPROTEIN"/>
    <property type="match status" value="1"/>
</dbReference>
<dbReference type="Pfam" id="PF06835">
    <property type="entry name" value="LptC"/>
    <property type="match status" value="1"/>
</dbReference>
<dbReference type="InterPro" id="IPR026265">
    <property type="entry name" value="LptC"/>
</dbReference>
<reference evidence="2 4" key="2">
    <citation type="submission" date="2018-11" db="EMBL/GenBank/DDBJ databases">
        <authorList>
            <consortium name="Pathogen Informatics"/>
        </authorList>
    </citation>
    <scope>NUCLEOTIDE SEQUENCE [LARGE SCALE GENOMIC DNA]</scope>
    <source>
        <strain evidence="2 4">NCTC12929</strain>
    </source>
</reference>
<accession>A0A380ZV69</accession>
<reference evidence="1 3" key="1">
    <citation type="submission" date="2018-06" db="EMBL/GenBank/DDBJ databases">
        <authorList>
            <consortium name="Pathogen Informatics"/>
            <person name="Doyle S."/>
        </authorList>
    </citation>
    <scope>NUCLEOTIDE SEQUENCE [LARGE SCALE GENOMIC DNA]</scope>
    <source>
        <strain evidence="1 3">NCTC11661</strain>
    </source>
</reference>
<dbReference type="Proteomes" id="UP000270205">
    <property type="component" value="Unassembled WGS sequence"/>
</dbReference>
<sequence length="195" mass="22313">MKISPFIQKRNIALLSGFAIFFMACDENTLDNTKGIERKDIPSQVVRNAYIVQRDSGMVKLRAKAPLIEKYELIDTPFVEAKKGINIDYFDRKNPDKPGKISANYAKMIELKKFIFAKGNVRILTQEGQLFTMNTIYWNQDKKIIYTHDTVHITDKDGSKLVASKGMTAKDDFSEYTFNDAKGDISTQKIPEKEK</sequence>
<dbReference type="EMBL" id="UYIV01000001">
    <property type="protein sequence ID" value="VDH05259.1"/>
    <property type="molecule type" value="Genomic_DNA"/>
</dbReference>
<evidence type="ECO:0000313" key="2">
    <source>
        <dbReference type="EMBL" id="VDH05259.1"/>
    </source>
</evidence>
<dbReference type="NCBIfam" id="TIGR04409">
    <property type="entry name" value="LptC_YrbK"/>
    <property type="match status" value="1"/>
</dbReference>
<evidence type="ECO:0000313" key="4">
    <source>
        <dbReference type="Proteomes" id="UP000270205"/>
    </source>
</evidence>
<dbReference type="Proteomes" id="UP000255515">
    <property type="component" value="Unassembled WGS sequence"/>
</dbReference>
<dbReference type="GO" id="GO:0005886">
    <property type="term" value="C:plasma membrane"/>
    <property type="evidence" value="ECO:0007669"/>
    <property type="project" value="InterPro"/>
</dbReference>
<name>A0A380ZV69_9FLAO</name>
<organism evidence="1 3">
    <name type="scientific">Bergeyella zoohelcum</name>
    <dbReference type="NCBI Taxonomy" id="1015"/>
    <lineage>
        <taxon>Bacteria</taxon>
        <taxon>Pseudomonadati</taxon>
        <taxon>Bacteroidota</taxon>
        <taxon>Flavobacteriia</taxon>
        <taxon>Flavobacteriales</taxon>
        <taxon>Weeksellaceae</taxon>
        <taxon>Bergeyella</taxon>
    </lineage>
</organism>
<dbReference type="GO" id="GO:0015221">
    <property type="term" value="F:lipopolysaccharide transmembrane transporter activity"/>
    <property type="evidence" value="ECO:0007669"/>
    <property type="project" value="InterPro"/>
</dbReference>
<gene>
    <name evidence="1" type="ORF">NCTC11661_02390</name>
    <name evidence="2" type="ORF">NCTC12929_01840</name>
</gene>
<evidence type="ECO:0000313" key="1">
    <source>
        <dbReference type="EMBL" id="SUV53241.1"/>
    </source>
</evidence>
<dbReference type="InterPro" id="IPR010664">
    <property type="entry name" value="LipoPS_assembly_LptC-rel"/>
</dbReference>
<evidence type="ECO:0000313" key="3">
    <source>
        <dbReference type="Proteomes" id="UP000255515"/>
    </source>
</evidence>
<dbReference type="Gene3D" id="2.60.450.10">
    <property type="entry name" value="Lipopolysaccharide (LPS) transport protein A like domain"/>
    <property type="match status" value="1"/>
</dbReference>